<dbReference type="InterPro" id="IPR029787">
    <property type="entry name" value="Nucleotide_cyclase"/>
</dbReference>
<dbReference type="InterPro" id="IPR029150">
    <property type="entry name" value="dCache_3"/>
</dbReference>
<dbReference type="AlphaFoldDB" id="L0E032"/>
<dbReference type="Gene3D" id="3.30.70.270">
    <property type="match status" value="1"/>
</dbReference>
<name>L0E032_THIND</name>
<dbReference type="CDD" id="cd01949">
    <property type="entry name" value="GGDEF"/>
    <property type="match status" value="1"/>
</dbReference>
<dbReference type="InterPro" id="IPR000014">
    <property type="entry name" value="PAS"/>
</dbReference>
<keyword evidence="1" id="KW-0812">Transmembrane</keyword>
<feature type="domain" description="PAS" evidence="2">
    <location>
        <begin position="416"/>
        <end position="461"/>
    </location>
</feature>
<dbReference type="HOGENOM" id="CLU_000445_70_44_6"/>
<dbReference type="Pfam" id="PF08448">
    <property type="entry name" value="PAS_4"/>
    <property type="match status" value="1"/>
</dbReference>
<dbReference type="SMART" id="SM00052">
    <property type="entry name" value="EAL"/>
    <property type="match status" value="1"/>
</dbReference>
<feature type="domain" description="GGDEF" evidence="4">
    <location>
        <begin position="562"/>
        <end position="695"/>
    </location>
</feature>
<reference evidence="5" key="1">
    <citation type="submission" date="2015-12" db="EMBL/GenBank/DDBJ databases">
        <authorList>
            <person name="Tikhonova T.V."/>
            <person name="Pavlov A.R."/>
            <person name="Beletsky A.V."/>
            <person name="Mardanov A.V."/>
            <person name="Sorokin D.Y."/>
            <person name="Ravin N.V."/>
            <person name="Popov V.O."/>
        </authorList>
    </citation>
    <scope>NUCLEOTIDE SEQUENCE</scope>
    <source>
        <strain evidence="5">DSM 14787</strain>
    </source>
</reference>
<dbReference type="SUPFAM" id="SSF55073">
    <property type="entry name" value="Nucleotide cyclase"/>
    <property type="match status" value="1"/>
</dbReference>
<dbReference type="NCBIfam" id="TIGR00254">
    <property type="entry name" value="GGDEF"/>
    <property type="match status" value="1"/>
</dbReference>
<keyword evidence="6" id="KW-1185">Reference proteome</keyword>
<dbReference type="InterPro" id="IPR052155">
    <property type="entry name" value="Biofilm_reg_signaling"/>
</dbReference>
<dbReference type="OrthoDB" id="9787514at2"/>
<organism evidence="5 6">
    <name type="scientific">Thioalkalivibrio nitratireducens (strain DSM 14787 / UNIQEM 213 / ALEN2)</name>
    <dbReference type="NCBI Taxonomy" id="1255043"/>
    <lineage>
        <taxon>Bacteria</taxon>
        <taxon>Pseudomonadati</taxon>
        <taxon>Pseudomonadota</taxon>
        <taxon>Gammaproteobacteria</taxon>
        <taxon>Chromatiales</taxon>
        <taxon>Ectothiorhodospiraceae</taxon>
        <taxon>Thioalkalivibrio</taxon>
    </lineage>
</organism>
<evidence type="ECO:0000256" key="1">
    <source>
        <dbReference type="SAM" id="Phobius"/>
    </source>
</evidence>
<evidence type="ECO:0000259" key="4">
    <source>
        <dbReference type="PROSITE" id="PS50887"/>
    </source>
</evidence>
<keyword evidence="1" id="KW-1133">Transmembrane helix</keyword>
<dbReference type="Gene3D" id="3.20.20.450">
    <property type="entry name" value="EAL domain"/>
    <property type="match status" value="1"/>
</dbReference>
<dbReference type="CDD" id="cd01948">
    <property type="entry name" value="EAL"/>
    <property type="match status" value="1"/>
</dbReference>
<evidence type="ECO:0000313" key="6">
    <source>
        <dbReference type="Proteomes" id="UP000010809"/>
    </source>
</evidence>
<dbReference type="Gene3D" id="3.30.450.20">
    <property type="entry name" value="PAS domain"/>
    <property type="match status" value="1"/>
</dbReference>
<feature type="domain" description="EAL" evidence="3">
    <location>
        <begin position="706"/>
        <end position="959"/>
    </location>
</feature>
<dbReference type="KEGG" id="tni:TVNIR_3574"/>
<dbReference type="InterPro" id="IPR013656">
    <property type="entry name" value="PAS_4"/>
</dbReference>
<dbReference type="NCBIfam" id="TIGR00229">
    <property type="entry name" value="sensory_box"/>
    <property type="match status" value="1"/>
</dbReference>
<dbReference type="SMART" id="SM00091">
    <property type="entry name" value="PAS"/>
    <property type="match status" value="1"/>
</dbReference>
<dbReference type="PANTHER" id="PTHR44757:SF2">
    <property type="entry name" value="BIOFILM ARCHITECTURE MAINTENANCE PROTEIN MBAA"/>
    <property type="match status" value="1"/>
</dbReference>
<dbReference type="Proteomes" id="UP000010809">
    <property type="component" value="Chromosome"/>
</dbReference>
<dbReference type="InterPro" id="IPR043128">
    <property type="entry name" value="Rev_trsase/Diguanyl_cyclase"/>
</dbReference>
<dbReference type="RefSeq" id="WP_015260299.1">
    <property type="nucleotide sequence ID" value="NC_019902.2"/>
</dbReference>
<dbReference type="PANTHER" id="PTHR44757">
    <property type="entry name" value="DIGUANYLATE CYCLASE DGCP"/>
    <property type="match status" value="1"/>
</dbReference>
<dbReference type="PROSITE" id="PS50112">
    <property type="entry name" value="PAS"/>
    <property type="match status" value="1"/>
</dbReference>
<dbReference type="SUPFAM" id="SSF141868">
    <property type="entry name" value="EAL domain-like"/>
    <property type="match status" value="1"/>
</dbReference>
<dbReference type="SMART" id="SM00267">
    <property type="entry name" value="GGDEF"/>
    <property type="match status" value="1"/>
</dbReference>
<dbReference type="PATRIC" id="fig|1255043.3.peg.3606"/>
<accession>L0E032</accession>
<dbReference type="SUPFAM" id="SSF55785">
    <property type="entry name" value="PYP-like sensor domain (PAS domain)"/>
    <property type="match status" value="1"/>
</dbReference>
<proteinExistence type="predicted"/>
<gene>
    <name evidence="5" type="primary">ykoW [H]</name>
    <name evidence="5" type="ordered locus">TVNIR_3574</name>
</gene>
<dbReference type="InterPro" id="IPR001633">
    <property type="entry name" value="EAL_dom"/>
</dbReference>
<protein>
    <submittedName>
        <fullName evidence="5">Diguanylate cyclase/phosphodiesterase (GGDEF &amp; EAL domains) with PAS/PAC sensor(S)</fullName>
    </submittedName>
</protein>
<dbReference type="EMBL" id="CP003989">
    <property type="protein sequence ID" value="AGA35204.1"/>
    <property type="molecule type" value="Genomic_DNA"/>
</dbReference>
<sequence>MPGPVHPSTRPTRTSRSRRPFLSLKWRALLLTSLVLLGLAVMYTLLSHANLNLQFEQHREVIHERQARESRVAMVSSREHLQQLGSLLPSLSGMGPALQRRDRSAVAASFDPQWPVIQLEVGIDEVLIFSAEGEHLGTWGEPLGHPERGAAPPITDWIREALQQQAPRHALWCETRCRQYAIVPLLVEGVLGGAVVLSRSLAEVALNAQRISGSDIGLLIHRAHPDPDLVPERHLAPWSGNVAILTGELHTRPVLHAASKLWPLETLVHSPRQLDWQDQHYELTALPLEVTPGSRAGHLLLISDITEQMQAIRQDTRTALAVALSGWLAAELLLLGILWGPMDRLRRLSEQLPLLARGEFQAVRRAVGQPRRQLADEIDLMDVVTLDLSSQLEALEERVKARDRELSARMAELGRQRDFVNRLLDTARVIIVTHDAGGRITLVNAYGQSLVGLSADEIRGQRFRDIFMNGGADQASGEPLSQEETALLGSDREPRTVAWYHAPLHNAETGNATVISVGLDVTARKAAEERLSWLASHDPLTNLPNRRAFQAAMDKAFERPSARGAILFLDLDQFKDINDFSGHQSGDQLLNLVAEALEEVVGADGMVARLGGDEFGILLRDAEEPQATALAERVARRLERVALPVGGLRHRTTASVGVALFPRHGDNPLDLMASADLAMYQAKDAGPGHWHILPTANKVREAVQERVYWVEYLRDALAEGKFELFAQPLLRLADDHVNHYELLVRMRGPNGELVSPGRFIPIAEHSRQIVELDRWVLREALDLMRRLHRSRPDLHLAVNLSAHSLHSDDLYDMLAKELQRHRIDASHLTLEITETAAVTDFVKAKGMISRIRELGCHFSLDDFGVGFSSFHYLRQLPASFVKIDGLFIRDLERNPDDRLLVQAMINIAHGFGKQTVAEYVGSAEVLELLREYGVTYAQGFFISHPMPISEAFGQILAADEQRGSGVIRLPTNTSPRSPRRSGSK</sequence>
<keyword evidence="1" id="KW-0472">Membrane</keyword>
<dbReference type="InterPro" id="IPR035965">
    <property type="entry name" value="PAS-like_dom_sf"/>
</dbReference>
<feature type="transmembrane region" description="Helical" evidence="1">
    <location>
        <begin position="319"/>
        <end position="339"/>
    </location>
</feature>
<dbReference type="eggNOG" id="COG5001">
    <property type="taxonomic scope" value="Bacteria"/>
</dbReference>
<dbReference type="PROSITE" id="PS50887">
    <property type="entry name" value="GGDEF"/>
    <property type="match status" value="1"/>
</dbReference>
<dbReference type="CDD" id="cd00130">
    <property type="entry name" value="PAS"/>
    <property type="match status" value="1"/>
</dbReference>
<dbReference type="Pfam" id="PF00990">
    <property type="entry name" value="GGDEF"/>
    <property type="match status" value="1"/>
</dbReference>
<evidence type="ECO:0000259" key="2">
    <source>
        <dbReference type="PROSITE" id="PS50112"/>
    </source>
</evidence>
<evidence type="ECO:0000259" key="3">
    <source>
        <dbReference type="PROSITE" id="PS50883"/>
    </source>
</evidence>
<dbReference type="Pfam" id="PF14827">
    <property type="entry name" value="dCache_3"/>
    <property type="match status" value="1"/>
</dbReference>
<dbReference type="InterPro" id="IPR000160">
    <property type="entry name" value="GGDEF_dom"/>
</dbReference>
<dbReference type="InterPro" id="IPR035919">
    <property type="entry name" value="EAL_sf"/>
</dbReference>
<dbReference type="Pfam" id="PF00563">
    <property type="entry name" value="EAL"/>
    <property type="match status" value="1"/>
</dbReference>
<dbReference type="PROSITE" id="PS50883">
    <property type="entry name" value="EAL"/>
    <property type="match status" value="1"/>
</dbReference>
<evidence type="ECO:0000313" key="5">
    <source>
        <dbReference type="EMBL" id="AGA35204.1"/>
    </source>
</evidence>
<dbReference type="STRING" id="1255043.TVNIR_3574"/>